<feature type="region of interest" description="Disordered" evidence="2">
    <location>
        <begin position="456"/>
        <end position="477"/>
    </location>
</feature>
<feature type="compositionally biased region" description="Low complexity" evidence="2">
    <location>
        <begin position="1011"/>
        <end position="1022"/>
    </location>
</feature>
<gene>
    <name evidence="4" type="ORF">PECAL_1P14530</name>
</gene>
<dbReference type="PANTHER" id="PTHR48148:SF3">
    <property type="entry name" value="KERATINOCYTE PROLINE-RICH PROTEIN"/>
    <property type="match status" value="1"/>
</dbReference>
<feature type="domain" description="Tudor" evidence="3">
    <location>
        <begin position="615"/>
        <end position="671"/>
    </location>
</feature>
<dbReference type="AlphaFoldDB" id="A0A8J2WTQ2"/>
<evidence type="ECO:0000256" key="1">
    <source>
        <dbReference type="SAM" id="Coils"/>
    </source>
</evidence>
<accession>A0A8J2WTQ2</accession>
<dbReference type="SUPFAM" id="SSF47473">
    <property type="entry name" value="EF-hand"/>
    <property type="match status" value="1"/>
</dbReference>
<evidence type="ECO:0000313" key="4">
    <source>
        <dbReference type="EMBL" id="CAH0365050.1"/>
    </source>
</evidence>
<feature type="compositionally biased region" description="Acidic residues" evidence="2">
    <location>
        <begin position="1130"/>
        <end position="1144"/>
    </location>
</feature>
<dbReference type="Gene3D" id="2.30.30.140">
    <property type="match status" value="3"/>
</dbReference>
<feature type="region of interest" description="Disordered" evidence="2">
    <location>
        <begin position="1066"/>
        <end position="1144"/>
    </location>
</feature>
<keyword evidence="5" id="KW-1185">Reference proteome</keyword>
<evidence type="ECO:0000259" key="3">
    <source>
        <dbReference type="SMART" id="SM00333"/>
    </source>
</evidence>
<feature type="domain" description="Tudor" evidence="3">
    <location>
        <begin position="818"/>
        <end position="875"/>
    </location>
</feature>
<dbReference type="InterPro" id="IPR011992">
    <property type="entry name" value="EF-hand-dom_pair"/>
</dbReference>
<dbReference type="OrthoDB" id="76557at2759"/>
<proteinExistence type="predicted"/>
<dbReference type="CDD" id="cd04508">
    <property type="entry name" value="Tudor_SF"/>
    <property type="match status" value="1"/>
</dbReference>
<dbReference type="InterPro" id="IPR002999">
    <property type="entry name" value="Tudor"/>
</dbReference>
<reference evidence="4" key="1">
    <citation type="submission" date="2021-11" db="EMBL/GenBank/DDBJ databases">
        <authorList>
            <consortium name="Genoscope - CEA"/>
            <person name="William W."/>
        </authorList>
    </citation>
    <scope>NUCLEOTIDE SEQUENCE</scope>
</reference>
<dbReference type="PANTHER" id="PTHR48148">
    <property type="entry name" value="KERATINOCYTE PROLINE-RICH PROTEIN"/>
    <property type="match status" value="1"/>
</dbReference>
<dbReference type="Proteomes" id="UP000789595">
    <property type="component" value="Unassembled WGS sequence"/>
</dbReference>
<name>A0A8J2WTQ2_9STRA</name>
<feature type="coiled-coil region" evidence="1">
    <location>
        <begin position="90"/>
        <end position="159"/>
    </location>
</feature>
<sequence length="1144" mass="118530">MAVAVQAGDVDAVERLWRDKWQALDERGRGAVSFAELPQLLDELGVALTPQELEDAAARIQKWQGSRLLLQGFLRWFLGDGGGDRLLGQQKGDKRKLRAAEAEVAKLRGELDALRKEQADRVVAEARRKGDEAALVARAEAAEKLVDECRAEHAGALAEHDTKLEAVRREGAAALAKAQTDGAAVDALRARLAAAEKDVEDARKEGAAALQKAEREAADALATNSTALDALRAELEAAKAQGDEALDAARREGAEALEHAKSDAAAALEAARREAAEAPTDDAALGALRAELDAAREAALDDLRADHEEALAAAREEAAEALAAEAAAREDDLRAATAREEELAAARQELAALQKASEGHAAALARARAEGQAELQAEAAAKAEEELAALRRERDEAKQALKLAKAEATRASRSASAARAAAARLREEAAAAKAPKAKPAPVAPVAKAAAPAPKAAPAPVAPVAKPAPKPAPAAKPAPAPAAALDVAEAAAAPDAAAAPAFAAGARVEARFEGKDTWYAGTVARHAGGDRYDVAYDDGDRESNVAAALIRAYVEPAPAARGPPAALLDVAEAADGPDPAPAPLPAAAPEPAAVEAPAAAEAALLDHAEACDGPDRLFAVGDRVEARFEGKAKYYAGAVAAVTATGYDIAYDDGDRESNVAEDLIRRPLPATAAPEPAAAEAPAAEAALLDVVEMCEGPDAVEEPATVATPEPEPVAAPVEASVLDVVEACEGPDAAEPEPVTIATPEPEPEPVAVAVPEPARVEAALLDVVEPCEGPDAAEEPITVATPEPEPLAAAEPAAAVAAILDVAEPCDGPDRLFAVGDRVEARFQGKAKYYSGIVSAVTARGYDIAYDDGDHETGVAEELLRREFEEPSTLAGDVIEDEFDYDFEPLQEFGFSTRRLGPEAYVELAAGGAPKEEVVALLVRDGLYPTAEAAAAFLDAQDVYDTDEVLSGPLDQWGGDHVEACWPVVTTHTDVYVGTADKRHPGGIIKRDADPRNRGASARRVTIGGVATSSAGGATPLKIKTFEQHDPPSQIQQTAEEATSSTLYDAAAFATPAAPAARAWQPPGVAVPGVADDGSGDDIYDFEDDEEFAEDASPARPPAVQGARPDLDLDAMIADFEGAAAAEESDDGEYSDSFEDD</sequence>
<comment type="caution">
    <text evidence="4">The sequence shown here is derived from an EMBL/GenBank/DDBJ whole genome shotgun (WGS) entry which is preliminary data.</text>
</comment>
<dbReference type="SMART" id="SM00333">
    <property type="entry name" value="TUDOR"/>
    <property type="match status" value="3"/>
</dbReference>
<feature type="domain" description="Tudor" evidence="3">
    <location>
        <begin position="499"/>
        <end position="557"/>
    </location>
</feature>
<feature type="region of interest" description="Disordered" evidence="2">
    <location>
        <begin position="989"/>
        <end position="1022"/>
    </location>
</feature>
<evidence type="ECO:0000256" key="2">
    <source>
        <dbReference type="SAM" id="MobiDB-lite"/>
    </source>
</evidence>
<dbReference type="EMBL" id="CAKKNE010000001">
    <property type="protein sequence ID" value="CAH0365050.1"/>
    <property type="molecule type" value="Genomic_DNA"/>
</dbReference>
<protein>
    <recommendedName>
        <fullName evidence="3">Tudor domain-containing protein</fullName>
    </recommendedName>
</protein>
<keyword evidence="1" id="KW-0175">Coiled coil</keyword>
<dbReference type="SUPFAM" id="SSF63748">
    <property type="entry name" value="Tudor/PWWP/MBT"/>
    <property type="match status" value="1"/>
</dbReference>
<evidence type="ECO:0000313" key="5">
    <source>
        <dbReference type="Proteomes" id="UP000789595"/>
    </source>
</evidence>
<feature type="compositionally biased region" description="Acidic residues" evidence="2">
    <location>
        <begin position="1081"/>
        <end position="1097"/>
    </location>
</feature>
<feature type="coiled-coil region" evidence="1">
    <location>
        <begin position="185"/>
        <end position="414"/>
    </location>
</feature>
<feature type="compositionally biased region" description="Basic and acidic residues" evidence="2">
    <location>
        <begin position="989"/>
        <end position="1000"/>
    </location>
</feature>
<organism evidence="4 5">
    <name type="scientific">Pelagomonas calceolata</name>
    <dbReference type="NCBI Taxonomy" id="35677"/>
    <lineage>
        <taxon>Eukaryota</taxon>
        <taxon>Sar</taxon>
        <taxon>Stramenopiles</taxon>
        <taxon>Ochrophyta</taxon>
        <taxon>Pelagophyceae</taxon>
        <taxon>Pelagomonadales</taxon>
        <taxon>Pelagomonadaceae</taxon>
        <taxon>Pelagomonas</taxon>
    </lineage>
</organism>